<dbReference type="AlphaFoldDB" id="A0AAV1JEL8"/>
<keyword evidence="2" id="KW-1185">Reference proteome</keyword>
<name>A0AAV1JEL8_9NEOP</name>
<evidence type="ECO:0000313" key="2">
    <source>
        <dbReference type="Proteomes" id="UP001497472"/>
    </source>
</evidence>
<protein>
    <submittedName>
        <fullName evidence="1">Uncharacterized protein</fullName>
    </submittedName>
</protein>
<organism evidence="1 2">
    <name type="scientific">Leptosia nina</name>
    <dbReference type="NCBI Taxonomy" id="320188"/>
    <lineage>
        <taxon>Eukaryota</taxon>
        <taxon>Metazoa</taxon>
        <taxon>Ecdysozoa</taxon>
        <taxon>Arthropoda</taxon>
        <taxon>Hexapoda</taxon>
        <taxon>Insecta</taxon>
        <taxon>Pterygota</taxon>
        <taxon>Neoptera</taxon>
        <taxon>Endopterygota</taxon>
        <taxon>Lepidoptera</taxon>
        <taxon>Glossata</taxon>
        <taxon>Ditrysia</taxon>
        <taxon>Papilionoidea</taxon>
        <taxon>Pieridae</taxon>
        <taxon>Pierinae</taxon>
        <taxon>Leptosia</taxon>
    </lineage>
</organism>
<comment type="caution">
    <text evidence="1">The sequence shown here is derived from an EMBL/GenBank/DDBJ whole genome shotgun (WGS) entry which is preliminary data.</text>
</comment>
<proteinExistence type="predicted"/>
<accession>A0AAV1JEL8</accession>
<evidence type="ECO:0000313" key="1">
    <source>
        <dbReference type="EMBL" id="CAK1547418.1"/>
    </source>
</evidence>
<sequence>MSVEVNAEPRIEVYEIRKTKDNRDVDTHYFDPDELRQDDYIQTFTNKKTNSKLIKQLTQLLSDGQRISDVSHSKTKKYKMDLNELLSFIKSGDDGHTLRDDDGSDFEDYTRSNPIVLLSLGSDECRRQNCSTEAQKAIR</sequence>
<reference evidence="1 2" key="1">
    <citation type="submission" date="2023-11" db="EMBL/GenBank/DDBJ databases">
        <authorList>
            <person name="Okamura Y."/>
        </authorList>
    </citation>
    <scope>NUCLEOTIDE SEQUENCE [LARGE SCALE GENOMIC DNA]</scope>
</reference>
<dbReference type="Proteomes" id="UP001497472">
    <property type="component" value="Unassembled WGS sequence"/>
</dbReference>
<dbReference type="EMBL" id="CAVLEF010000009">
    <property type="protein sequence ID" value="CAK1547418.1"/>
    <property type="molecule type" value="Genomic_DNA"/>
</dbReference>
<gene>
    <name evidence="1" type="ORF">LNINA_LOCUS6895</name>
</gene>